<protein>
    <submittedName>
        <fullName evidence="4">Purine nucleosidase</fullName>
        <ecNumber evidence="4">3.2.2.1</ecNumber>
    </submittedName>
</protein>
<organism evidence="4 5">
    <name type="scientific">Kineosporia succinea</name>
    <dbReference type="NCBI Taxonomy" id="84632"/>
    <lineage>
        <taxon>Bacteria</taxon>
        <taxon>Bacillati</taxon>
        <taxon>Actinomycetota</taxon>
        <taxon>Actinomycetes</taxon>
        <taxon>Kineosporiales</taxon>
        <taxon>Kineosporiaceae</taxon>
        <taxon>Kineosporia</taxon>
    </lineage>
</organism>
<evidence type="ECO:0000313" key="5">
    <source>
        <dbReference type="Proteomes" id="UP001235712"/>
    </source>
</evidence>
<comment type="caution">
    <text evidence="4">The sequence shown here is derived from an EMBL/GenBank/DDBJ whole genome shotgun (WGS) entry which is preliminary data.</text>
</comment>
<reference evidence="4 5" key="1">
    <citation type="submission" date="2023-07" db="EMBL/GenBank/DDBJ databases">
        <title>Sequencing the genomes of 1000 actinobacteria strains.</title>
        <authorList>
            <person name="Klenk H.-P."/>
        </authorList>
    </citation>
    <scope>NUCLEOTIDE SEQUENCE [LARGE SCALE GENOMIC DNA]</scope>
    <source>
        <strain evidence="4 5">DSM 44388</strain>
    </source>
</reference>
<dbReference type="InterPro" id="IPR036452">
    <property type="entry name" value="Ribo_hydro-like"/>
</dbReference>
<dbReference type="GO" id="GO:0008477">
    <property type="term" value="F:purine nucleosidase activity"/>
    <property type="evidence" value="ECO:0007669"/>
    <property type="project" value="UniProtKB-EC"/>
</dbReference>
<proteinExistence type="predicted"/>
<dbReference type="EC" id="3.2.2.1" evidence="4"/>
<dbReference type="SUPFAM" id="SSF53590">
    <property type="entry name" value="Nucleoside hydrolase"/>
    <property type="match status" value="1"/>
</dbReference>
<dbReference type="CDD" id="cd02650">
    <property type="entry name" value="nuc_hydro_CaPnhB"/>
    <property type="match status" value="1"/>
</dbReference>
<evidence type="ECO:0000313" key="4">
    <source>
        <dbReference type="EMBL" id="MDP9827395.1"/>
    </source>
</evidence>
<dbReference type="PANTHER" id="PTHR12304">
    <property type="entry name" value="INOSINE-URIDINE PREFERRING NUCLEOSIDE HYDROLASE"/>
    <property type="match status" value="1"/>
</dbReference>
<evidence type="ECO:0000256" key="2">
    <source>
        <dbReference type="ARBA" id="ARBA00023295"/>
    </source>
</evidence>
<sequence>MSSLPIHFDCDTGIDDSLALGHLISNPSLDLVGISTVSGNIDAARAARNTLDLLALGGRGDVPVSVGAHDPLAGTYAGGAPEVHGRNGIGDVDLPAAARGPESFSGAEHIVRSARAHQGTLHLVAVGPLTNLALALELEPELPQLVGHVTVMGGAVWCPGNITPHAEANIGNDAEAAHIALTAGWPLTLVPLDVTMTHVLDVTAQDALAARGTTFHRSLAGMLDCYLGFHEKRYGNRVSALHDPMATMLAAGDVTASTVRSTGIAVDTGTGATRGRTAAVEPSEEHPALDVVTGIDDPVGPWLLERLLGIAS</sequence>
<dbReference type="EMBL" id="JAUSQZ010000001">
    <property type="protein sequence ID" value="MDP9827395.1"/>
    <property type="molecule type" value="Genomic_DNA"/>
</dbReference>
<accession>A0ABT9P3X6</accession>
<gene>
    <name evidence="4" type="ORF">J2S57_003144</name>
</gene>
<evidence type="ECO:0000259" key="3">
    <source>
        <dbReference type="Pfam" id="PF01156"/>
    </source>
</evidence>
<dbReference type="RefSeq" id="WP_307243379.1">
    <property type="nucleotide sequence ID" value="NZ_JAUSQZ010000001.1"/>
</dbReference>
<dbReference type="InterPro" id="IPR023186">
    <property type="entry name" value="IUNH"/>
</dbReference>
<dbReference type="Gene3D" id="3.90.245.10">
    <property type="entry name" value="Ribonucleoside hydrolase-like"/>
    <property type="match status" value="1"/>
</dbReference>
<feature type="domain" description="Inosine/uridine-preferring nucleoside hydrolase" evidence="3">
    <location>
        <begin position="7"/>
        <end position="297"/>
    </location>
</feature>
<keyword evidence="1 4" id="KW-0378">Hydrolase</keyword>
<dbReference type="Pfam" id="PF01156">
    <property type="entry name" value="IU_nuc_hydro"/>
    <property type="match status" value="1"/>
</dbReference>
<keyword evidence="5" id="KW-1185">Reference proteome</keyword>
<keyword evidence="2 4" id="KW-0326">Glycosidase</keyword>
<evidence type="ECO:0000256" key="1">
    <source>
        <dbReference type="ARBA" id="ARBA00022801"/>
    </source>
</evidence>
<dbReference type="Proteomes" id="UP001235712">
    <property type="component" value="Unassembled WGS sequence"/>
</dbReference>
<dbReference type="PANTHER" id="PTHR12304:SF4">
    <property type="entry name" value="URIDINE NUCLEOSIDASE"/>
    <property type="match status" value="1"/>
</dbReference>
<dbReference type="InterPro" id="IPR001910">
    <property type="entry name" value="Inosine/uridine_hydrolase_dom"/>
</dbReference>
<name>A0ABT9P3X6_9ACTN</name>